<evidence type="ECO:0000313" key="2">
    <source>
        <dbReference type="EMBL" id="OIQ72547.1"/>
    </source>
</evidence>
<proteinExistence type="predicted"/>
<reference evidence="2" key="1">
    <citation type="submission" date="2016-10" db="EMBL/GenBank/DDBJ databases">
        <title>Sequence of Gallionella enrichment culture.</title>
        <authorList>
            <person name="Poehlein A."/>
            <person name="Muehling M."/>
            <person name="Daniel R."/>
        </authorList>
    </citation>
    <scope>NUCLEOTIDE SEQUENCE</scope>
</reference>
<name>A0A1J5Q517_9ZZZZ</name>
<gene>
    <name evidence="2" type="ORF">GALL_458260</name>
</gene>
<dbReference type="EMBL" id="MLJW01003225">
    <property type="protein sequence ID" value="OIQ72547.1"/>
    <property type="molecule type" value="Genomic_DNA"/>
</dbReference>
<organism evidence="2">
    <name type="scientific">mine drainage metagenome</name>
    <dbReference type="NCBI Taxonomy" id="410659"/>
    <lineage>
        <taxon>unclassified sequences</taxon>
        <taxon>metagenomes</taxon>
        <taxon>ecological metagenomes</taxon>
    </lineage>
</organism>
<accession>A0A1J5Q517</accession>
<protein>
    <submittedName>
        <fullName evidence="2">Uncharacterized protein</fullName>
    </submittedName>
</protein>
<sequence length="218" mass="23184">MAEKKQKRPMEAITGLYGAIPHAVLDSVAFKGASHPAKALLFDLIRQHSGNNNGRLHLSFSWLESRGWKSRDVIQRARAELIARGLLIQTRQGGLNIGASRYGMTWLHISNFVGLDIQGKDYHPGAWGFMDKLPMGFKNANAIPPDGKGKPASRYSPLPPAGTDDGLTVPPAGTKKAHSGNSTVPPDGNNECITTTHAVIGSALRSVAIAGDCGTGRG</sequence>
<feature type="region of interest" description="Disordered" evidence="1">
    <location>
        <begin position="140"/>
        <end position="190"/>
    </location>
</feature>
<comment type="caution">
    <text evidence="2">The sequence shown here is derived from an EMBL/GenBank/DDBJ whole genome shotgun (WGS) entry which is preliminary data.</text>
</comment>
<evidence type="ECO:0000256" key="1">
    <source>
        <dbReference type="SAM" id="MobiDB-lite"/>
    </source>
</evidence>
<dbReference type="AlphaFoldDB" id="A0A1J5Q517"/>